<keyword evidence="3" id="KW-1185">Reference proteome</keyword>
<protein>
    <submittedName>
        <fullName evidence="4">Uncharacterized protein</fullName>
    </submittedName>
</protein>
<proteinExistence type="predicted"/>
<feature type="transmembrane region" description="Helical" evidence="2">
    <location>
        <begin position="88"/>
        <end position="111"/>
    </location>
</feature>
<evidence type="ECO:0000256" key="1">
    <source>
        <dbReference type="SAM" id="MobiDB-lite"/>
    </source>
</evidence>
<name>A0A914XLA4_9BILA</name>
<organism evidence="3 4">
    <name type="scientific">Plectus sambesii</name>
    <dbReference type="NCBI Taxonomy" id="2011161"/>
    <lineage>
        <taxon>Eukaryota</taxon>
        <taxon>Metazoa</taxon>
        <taxon>Ecdysozoa</taxon>
        <taxon>Nematoda</taxon>
        <taxon>Chromadorea</taxon>
        <taxon>Plectida</taxon>
        <taxon>Plectina</taxon>
        <taxon>Plectoidea</taxon>
        <taxon>Plectidae</taxon>
        <taxon>Plectus</taxon>
    </lineage>
</organism>
<feature type="transmembrane region" description="Helical" evidence="2">
    <location>
        <begin position="12"/>
        <end position="37"/>
    </location>
</feature>
<feature type="transmembrane region" description="Helical" evidence="2">
    <location>
        <begin position="131"/>
        <end position="156"/>
    </location>
</feature>
<dbReference type="AlphaFoldDB" id="A0A914XLA4"/>
<dbReference type="WBParaSite" id="PSAMB.scaffold8833size5724.g31829.t1">
    <property type="protein sequence ID" value="PSAMB.scaffold8833size5724.g31829.t1"/>
    <property type="gene ID" value="PSAMB.scaffold8833size5724.g31829"/>
</dbReference>
<feature type="region of interest" description="Disordered" evidence="1">
    <location>
        <begin position="223"/>
        <end position="272"/>
    </location>
</feature>
<evidence type="ECO:0000256" key="2">
    <source>
        <dbReference type="SAM" id="Phobius"/>
    </source>
</evidence>
<accession>A0A914XLA4</accession>
<feature type="transmembrane region" description="Helical" evidence="2">
    <location>
        <begin position="57"/>
        <end position="81"/>
    </location>
</feature>
<dbReference type="Proteomes" id="UP000887566">
    <property type="component" value="Unplaced"/>
</dbReference>
<reference evidence="4" key="1">
    <citation type="submission" date="2022-11" db="UniProtKB">
        <authorList>
            <consortium name="WormBaseParasite"/>
        </authorList>
    </citation>
    <scope>IDENTIFICATION</scope>
</reference>
<feature type="compositionally biased region" description="Low complexity" evidence="1">
    <location>
        <begin position="233"/>
        <end position="256"/>
    </location>
</feature>
<keyword evidence="2" id="KW-0812">Transmembrane</keyword>
<keyword evidence="2" id="KW-1133">Transmembrane helix</keyword>
<keyword evidence="2" id="KW-0472">Membrane</keyword>
<evidence type="ECO:0000313" key="3">
    <source>
        <dbReference type="Proteomes" id="UP000887566"/>
    </source>
</evidence>
<sequence>MGSLLCTSIALLISFIVGILALLLHLSASVAISFAYWYSINESQSIGAIDSRLLVEATTTCFLSALSFVFGVLAVCSLWWSRLGVNKLLLLLSSVAFVCFVLNSTPLAVWMRWVPIKHRADKCHVHHHIGYFAAGIIGHFAALVIELLVGVVAYLVKRHHSRRANVSLYSRPQIAQLRKKRAKRHKKTLSMTISAPTAPLTQRSMITDNGIVAIPLPTTYESVDHETGKGRNFGRFGRNSQPATPVSETESSSTTPIWRDRDNSISTTTSDLSVHRRSTASFVPLQPGTLASRCEEQKTHC</sequence>
<evidence type="ECO:0000313" key="4">
    <source>
        <dbReference type="WBParaSite" id="PSAMB.scaffold8833size5724.g31829.t1"/>
    </source>
</evidence>